<feature type="non-terminal residue" evidence="1">
    <location>
        <position position="1"/>
    </location>
</feature>
<accession>A0A7R9LM12</accession>
<dbReference type="EMBL" id="OC882840">
    <property type="protein sequence ID" value="CAD7642968.1"/>
    <property type="molecule type" value="Genomic_DNA"/>
</dbReference>
<sequence>MDTNTHSSHKLFVLSPIDAKDEVEEKYERCLLFVQNIINGKSEKEGHEELTSTAIKSATSHEDVSVGLLVAILTDPSTAQRVRLQTI</sequence>
<reference evidence="1" key="1">
    <citation type="submission" date="2020-11" db="EMBL/GenBank/DDBJ databases">
        <authorList>
            <person name="Tran Van P."/>
        </authorList>
    </citation>
    <scope>NUCLEOTIDE SEQUENCE</scope>
</reference>
<gene>
    <name evidence="1" type="ORF">OSB1V03_LOCUS19381</name>
</gene>
<keyword evidence="2" id="KW-1185">Reference proteome</keyword>
<protein>
    <submittedName>
        <fullName evidence="1">Uncharacterized protein</fullName>
    </submittedName>
</protein>
<dbReference type="Proteomes" id="UP000759131">
    <property type="component" value="Unassembled WGS sequence"/>
</dbReference>
<dbReference type="AlphaFoldDB" id="A0A7R9LM12"/>
<dbReference type="OrthoDB" id="2021145at2759"/>
<evidence type="ECO:0000313" key="2">
    <source>
        <dbReference type="Proteomes" id="UP000759131"/>
    </source>
</evidence>
<name>A0A7R9LM12_9ACAR</name>
<evidence type="ECO:0000313" key="1">
    <source>
        <dbReference type="EMBL" id="CAD7642968.1"/>
    </source>
</evidence>
<organism evidence="1">
    <name type="scientific">Medioppia subpectinata</name>
    <dbReference type="NCBI Taxonomy" id="1979941"/>
    <lineage>
        <taxon>Eukaryota</taxon>
        <taxon>Metazoa</taxon>
        <taxon>Ecdysozoa</taxon>
        <taxon>Arthropoda</taxon>
        <taxon>Chelicerata</taxon>
        <taxon>Arachnida</taxon>
        <taxon>Acari</taxon>
        <taxon>Acariformes</taxon>
        <taxon>Sarcoptiformes</taxon>
        <taxon>Oribatida</taxon>
        <taxon>Brachypylina</taxon>
        <taxon>Oppioidea</taxon>
        <taxon>Oppiidae</taxon>
        <taxon>Medioppia</taxon>
    </lineage>
</organism>
<dbReference type="EMBL" id="CAJPIZ010028265">
    <property type="protein sequence ID" value="CAG2119432.1"/>
    <property type="molecule type" value="Genomic_DNA"/>
</dbReference>
<proteinExistence type="predicted"/>